<dbReference type="PROSITE" id="PS00523">
    <property type="entry name" value="SULFATASE_1"/>
    <property type="match status" value="1"/>
</dbReference>
<evidence type="ECO:0000256" key="4">
    <source>
        <dbReference type="ARBA" id="ARBA00022837"/>
    </source>
</evidence>
<protein>
    <submittedName>
        <fullName evidence="6">Sulfatase</fullName>
    </submittedName>
</protein>
<dbReference type="STRING" id="656519.Halsa_0089"/>
<keyword evidence="2" id="KW-0479">Metal-binding</keyword>
<organism evidence="6 7">
    <name type="scientific">Halanaerobium hydrogeniformans</name>
    <name type="common">Halanaerobium sp. (strain sapolanicus)</name>
    <dbReference type="NCBI Taxonomy" id="656519"/>
    <lineage>
        <taxon>Bacteria</taxon>
        <taxon>Bacillati</taxon>
        <taxon>Bacillota</taxon>
        <taxon>Clostridia</taxon>
        <taxon>Halanaerobiales</taxon>
        <taxon>Halanaerobiaceae</taxon>
        <taxon>Halanaerobium</taxon>
    </lineage>
</organism>
<dbReference type="SUPFAM" id="SSF53649">
    <property type="entry name" value="Alkaline phosphatase-like"/>
    <property type="match status" value="1"/>
</dbReference>
<evidence type="ECO:0000256" key="2">
    <source>
        <dbReference type="ARBA" id="ARBA00022723"/>
    </source>
</evidence>
<dbReference type="Gene3D" id="3.40.720.10">
    <property type="entry name" value="Alkaline Phosphatase, subunit A"/>
    <property type="match status" value="1"/>
</dbReference>
<dbReference type="Proteomes" id="UP000007434">
    <property type="component" value="Chromosome"/>
</dbReference>
<evidence type="ECO:0000256" key="3">
    <source>
        <dbReference type="ARBA" id="ARBA00022801"/>
    </source>
</evidence>
<feature type="domain" description="Sulfatase N-terminal" evidence="5">
    <location>
        <begin position="8"/>
        <end position="339"/>
    </location>
</feature>
<dbReference type="PANTHER" id="PTHR42693">
    <property type="entry name" value="ARYLSULFATASE FAMILY MEMBER"/>
    <property type="match status" value="1"/>
</dbReference>
<evidence type="ECO:0000259" key="5">
    <source>
        <dbReference type="Pfam" id="PF00884"/>
    </source>
</evidence>
<dbReference type="InterPro" id="IPR024607">
    <property type="entry name" value="Sulfatase_CS"/>
</dbReference>
<dbReference type="EMBL" id="CP002304">
    <property type="protein sequence ID" value="ADQ13581.1"/>
    <property type="molecule type" value="Genomic_DNA"/>
</dbReference>
<evidence type="ECO:0000256" key="1">
    <source>
        <dbReference type="ARBA" id="ARBA00008779"/>
    </source>
</evidence>
<name>E4RNB3_HALHG</name>
<proteinExistence type="inferred from homology"/>
<dbReference type="eggNOG" id="COG3119">
    <property type="taxonomic scope" value="Bacteria"/>
</dbReference>
<dbReference type="OrthoDB" id="279611at2"/>
<reference evidence="6 7" key="2">
    <citation type="journal article" date="2011" name="J. Bacteriol.">
        <title>Complete Genome Sequence of the Haloalkaliphilic, Hydrogen Producing Halanaerobium hydrogenoformans.</title>
        <authorList>
            <person name="Brown S.D."/>
            <person name="Begemann M.B."/>
            <person name="Mormile M.R."/>
            <person name="Wall J.D."/>
            <person name="Han C.S."/>
            <person name="Goodwin L.A."/>
            <person name="Pitluck S."/>
            <person name="Land M.L."/>
            <person name="Hauser L.J."/>
            <person name="Elias D.A."/>
        </authorList>
    </citation>
    <scope>NUCLEOTIDE SEQUENCE [LARGE SCALE GENOMIC DNA]</scope>
    <source>
        <strain evidence="7">sapolanicus</strain>
    </source>
</reference>
<evidence type="ECO:0000313" key="6">
    <source>
        <dbReference type="EMBL" id="ADQ13581.1"/>
    </source>
</evidence>
<dbReference type="InterPro" id="IPR050738">
    <property type="entry name" value="Sulfatase"/>
</dbReference>
<keyword evidence="7" id="KW-1185">Reference proteome</keyword>
<dbReference type="PANTHER" id="PTHR42693:SF27">
    <property type="entry name" value="ARYLSULFATASE B [PRECURSOR]"/>
    <property type="match status" value="1"/>
</dbReference>
<dbReference type="KEGG" id="has:Halsa_0089"/>
<dbReference type="Pfam" id="PF00884">
    <property type="entry name" value="Sulfatase"/>
    <property type="match status" value="1"/>
</dbReference>
<reference evidence="6 7" key="1">
    <citation type="submission" date="2010-11" db="EMBL/GenBank/DDBJ databases">
        <title>Complete sequence of Halanaerobium sp. sapolanicus.</title>
        <authorList>
            <consortium name="US DOE Joint Genome Institute"/>
            <person name="Lucas S."/>
            <person name="Copeland A."/>
            <person name="Lapidus A."/>
            <person name="Cheng J.-F."/>
            <person name="Bruce D."/>
            <person name="Goodwin L."/>
            <person name="Pitluck S."/>
            <person name="Davenport K."/>
            <person name="Detter J.C."/>
            <person name="Han C."/>
            <person name="Tapia R."/>
            <person name="Land M."/>
            <person name="Hauser L."/>
            <person name="Jeffries C."/>
            <person name="Kyrpides N."/>
            <person name="Ivanova N."/>
            <person name="Mikhailova N."/>
            <person name="Begemann M.B."/>
            <person name="Mormile M.R."/>
            <person name="Wall J.D."/>
            <person name="Elias D.A."/>
            <person name="Woyke T."/>
        </authorList>
    </citation>
    <scope>NUCLEOTIDE SEQUENCE [LARGE SCALE GENOMIC DNA]</scope>
    <source>
        <strain evidence="7">sapolanicus</strain>
    </source>
</reference>
<keyword evidence="4" id="KW-0106">Calcium</keyword>
<dbReference type="AlphaFoldDB" id="E4RNB3"/>
<accession>E4RNB3</accession>
<sequence>MAEKKPKKIILILTETQRTDYLNCYGNSSMKTPNIDKLANEGMKFEKAYTTQPVCGPARSAIFTGQYPHSNGVYSNSMAPNELVKNIGQRLQKNNFKSAYIGKWHLDGGDYFGFGECPDGWDENYWYDMRCYLEELSIEDRKRSRKPETVYDEDFTEEFTYAHRVTDRAIDCLENYEEDDLFMVVSYDEPHSPSLCPPEYIEMYENMDLSFMKNKNYEEENPEHQKLWSENSKQKEDKVIVDGVSLEQRLGCNTFVDYEIGRVINAIEKYAPDAMIIYTADHGECIREHELRSKGAAMYDEITNIPLIIKYPEFISKNKIYSKPVSHINIAPTIMEAADLKIPEVIEGEGLLNVLKGDDTRKNEEIFMEFHRYEIDHDGFGSFQPIRSVFDGRYKLVINLLTSDELYDLENNPEETENLIDNNSIKVIRNNLHDKLLKWMNNTRDPYRGYYWERRPWRDDARAASWDYTGMTRQRKPDTGEKKPLDYDTGLEVTEYNRNKN</sequence>
<dbReference type="InterPro" id="IPR017850">
    <property type="entry name" value="Alkaline_phosphatase_core_sf"/>
</dbReference>
<dbReference type="RefSeq" id="WP_013404687.1">
    <property type="nucleotide sequence ID" value="NC_014654.1"/>
</dbReference>
<dbReference type="HOGENOM" id="CLU_006332_9_2_9"/>
<dbReference type="GO" id="GO:0046872">
    <property type="term" value="F:metal ion binding"/>
    <property type="evidence" value="ECO:0007669"/>
    <property type="project" value="UniProtKB-KW"/>
</dbReference>
<gene>
    <name evidence="6" type="ordered locus">Halsa_0089</name>
</gene>
<evidence type="ECO:0000313" key="7">
    <source>
        <dbReference type="Proteomes" id="UP000007434"/>
    </source>
</evidence>
<comment type="similarity">
    <text evidence="1">Belongs to the sulfatase family.</text>
</comment>
<dbReference type="InterPro" id="IPR000917">
    <property type="entry name" value="Sulfatase_N"/>
</dbReference>
<dbReference type="GO" id="GO:0004065">
    <property type="term" value="F:arylsulfatase activity"/>
    <property type="evidence" value="ECO:0007669"/>
    <property type="project" value="TreeGrafter"/>
</dbReference>
<keyword evidence="3" id="KW-0378">Hydrolase</keyword>